<accession>A0ABP8NDK1</accession>
<dbReference type="Gene3D" id="1.25.40.10">
    <property type="entry name" value="Tetratricopeptide repeat domain"/>
    <property type="match status" value="1"/>
</dbReference>
<dbReference type="PROSITE" id="PS51352">
    <property type="entry name" value="THIOREDOXIN_2"/>
    <property type="match status" value="1"/>
</dbReference>
<dbReference type="InterPro" id="IPR013766">
    <property type="entry name" value="Thioredoxin_domain"/>
</dbReference>
<gene>
    <name evidence="2" type="ORF">GCM10023189_45700</name>
</gene>
<dbReference type="InterPro" id="IPR036249">
    <property type="entry name" value="Thioredoxin-like_sf"/>
</dbReference>
<dbReference type="PANTHER" id="PTHR42852">
    <property type="entry name" value="THIOL:DISULFIDE INTERCHANGE PROTEIN DSBE"/>
    <property type="match status" value="1"/>
</dbReference>
<dbReference type="EMBL" id="BAABHD010000079">
    <property type="protein sequence ID" value="GAA4465309.1"/>
    <property type="molecule type" value="Genomic_DNA"/>
</dbReference>
<dbReference type="InterPro" id="IPR000866">
    <property type="entry name" value="AhpC/TSA"/>
</dbReference>
<evidence type="ECO:0000259" key="1">
    <source>
        <dbReference type="PROSITE" id="PS51352"/>
    </source>
</evidence>
<proteinExistence type="predicted"/>
<dbReference type="PANTHER" id="PTHR42852:SF17">
    <property type="entry name" value="THIOREDOXIN-LIKE PROTEIN HI_1115"/>
    <property type="match status" value="1"/>
</dbReference>
<dbReference type="SUPFAM" id="SSF48452">
    <property type="entry name" value="TPR-like"/>
    <property type="match status" value="1"/>
</dbReference>
<organism evidence="2 3">
    <name type="scientific">Nibrella saemangeumensis</name>
    <dbReference type="NCBI Taxonomy" id="1084526"/>
    <lineage>
        <taxon>Bacteria</taxon>
        <taxon>Pseudomonadati</taxon>
        <taxon>Bacteroidota</taxon>
        <taxon>Cytophagia</taxon>
        <taxon>Cytophagales</taxon>
        <taxon>Spirosomataceae</taxon>
        <taxon>Nibrella</taxon>
    </lineage>
</organism>
<dbReference type="CDD" id="cd02966">
    <property type="entry name" value="TlpA_like_family"/>
    <property type="match status" value="1"/>
</dbReference>
<comment type="caution">
    <text evidence="2">The sequence shown here is derived from an EMBL/GenBank/DDBJ whole genome shotgun (WGS) entry which is preliminary data.</text>
</comment>
<dbReference type="SUPFAM" id="SSF52833">
    <property type="entry name" value="Thioredoxin-like"/>
    <property type="match status" value="1"/>
</dbReference>
<evidence type="ECO:0000313" key="3">
    <source>
        <dbReference type="Proteomes" id="UP001501175"/>
    </source>
</evidence>
<keyword evidence="3" id="KW-1185">Reference proteome</keyword>
<dbReference type="Pfam" id="PF00578">
    <property type="entry name" value="AhpC-TSA"/>
    <property type="match status" value="1"/>
</dbReference>
<dbReference type="Proteomes" id="UP001501175">
    <property type="component" value="Unassembled WGS sequence"/>
</dbReference>
<protein>
    <recommendedName>
        <fullName evidence="1">Thioredoxin domain-containing protein</fullName>
    </recommendedName>
</protein>
<name>A0ABP8NDK1_9BACT</name>
<dbReference type="RefSeq" id="WP_345247394.1">
    <property type="nucleotide sequence ID" value="NZ_BAABHD010000079.1"/>
</dbReference>
<evidence type="ECO:0000313" key="2">
    <source>
        <dbReference type="EMBL" id="GAA4465309.1"/>
    </source>
</evidence>
<dbReference type="InterPro" id="IPR011990">
    <property type="entry name" value="TPR-like_helical_dom_sf"/>
</dbReference>
<reference evidence="3" key="1">
    <citation type="journal article" date="2019" name="Int. J. Syst. Evol. Microbiol.">
        <title>The Global Catalogue of Microorganisms (GCM) 10K type strain sequencing project: providing services to taxonomists for standard genome sequencing and annotation.</title>
        <authorList>
            <consortium name="The Broad Institute Genomics Platform"/>
            <consortium name="The Broad Institute Genome Sequencing Center for Infectious Disease"/>
            <person name="Wu L."/>
            <person name="Ma J."/>
        </authorList>
    </citation>
    <scope>NUCLEOTIDE SEQUENCE [LARGE SCALE GENOMIC DNA]</scope>
    <source>
        <strain evidence="3">JCM 17927</strain>
    </source>
</reference>
<dbReference type="InterPro" id="IPR050553">
    <property type="entry name" value="Thioredoxin_ResA/DsbE_sf"/>
</dbReference>
<dbReference type="Gene3D" id="3.40.30.10">
    <property type="entry name" value="Glutaredoxin"/>
    <property type="match status" value="1"/>
</dbReference>
<sequence length="627" mass="69834">MNVQFTPGQPLPGQTVQFIYSPQGTPLENEPELQCLAMYFGSPAFMKNRQPERVTLTRQDDTWTGALPLPNEATGVAIAFMVAGPPGGKADHNEAAFYSVAVHDAGQPVQYALGGLGSVYRTAFPFIFGLGRDDIPKSLPLFEQEIEHYPASRADYWADILAIHAIERKPGYRELILKGIEEAKAGISDMGPTDLNALAGLYGLLGDRENAEHYAQLVIQKDPKGPVAQSERARLVDQEEDLGRKIALFSDFERDFADDNQTFWKQSLTTGLITAFLKHNELEALKQFIAERPALFNDPMMLNDAAWQLAEQGTDLSFAEELSRKSLTLLKEEKQPEHVVLPPGLDWEEIKKERYSALIDTYGYILDRQGRVAEAFDAYKQANANLPAERSDPEGNERYIRCAIQAGHTDEARENGEAYIKAGKGTSGMKAALRELFLTQTGSSLEADLYIARLEAEAKAKLREEVTKLLVNEPALPFSLNDLDGNTVTLADLQGKIVVIDFWATWCGPCIASFPAMLQTQAKFRNKPDVTFLFINTREREDDEAVLIQRVAGFIQENQYTITVPLDLDSQVASRYKVQGIPTKFIIDQQGNIRYQSVGFDYNDEKIVNEISTVIELLRAEPVGTGK</sequence>
<feature type="domain" description="Thioredoxin" evidence="1">
    <location>
        <begin position="469"/>
        <end position="620"/>
    </location>
</feature>